<feature type="compositionally biased region" description="Basic and acidic residues" evidence="1">
    <location>
        <begin position="10"/>
        <end position="28"/>
    </location>
</feature>
<evidence type="ECO:0000313" key="3">
    <source>
        <dbReference type="Proteomes" id="UP001500235"/>
    </source>
</evidence>
<gene>
    <name evidence="2" type="ORF">GCM10022280_08750</name>
</gene>
<protein>
    <submittedName>
        <fullName evidence="2">Uncharacterized protein</fullName>
    </submittedName>
</protein>
<name>A0ABP7SKY1_9SPHN</name>
<reference evidence="3" key="1">
    <citation type="journal article" date="2019" name="Int. J. Syst. Evol. Microbiol.">
        <title>The Global Catalogue of Microorganisms (GCM) 10K type strain sequencing project: providing services to taxonomists for standard genome sequencing and annotation.</title>
        <authorList>
            <consortium name="The Broad Institute Genomics Platform"/>
            <consortium name="The Broad Institute Genome Sequencing Center for Infectious Disease"/>
            <person name="Wu L."/>
            <person name="Ma J."/>
        </authorList>
    </citation>
    <scope>NUCLEOTIDE SEQUENCE [LARGE SCALE GENOMIC DNA]</scope>
    <source>
        <strain evidence="3">JCM 17563</strain>
    </source>
</reference>
<dbReference type="Proteomes" id="UP001500235">
    <property type="component" value="Unassembled WGS sequence"/>
</dbReference>
<feature type="region of interest" description="Disordered" evidence="1">
    <location>
        <begin position="1"/>
        <end position="76"/>
    </location>
</feature>
<sequence>MIAADPLAGLDKRDRQLGAEATKGEDGKAASQPTADDHQIRTPHPAIALANPEAAGDPGRRPLSRRWERLGQGPRP</sequence>
<organism evidence="2 3">
    <name type="scientific">Sphingomonas swuensis</name>
    <dbReference type="NCBI Taxonomy" id="977800"/>
    <lineage>
        <taxon>Bacteria</taxon>
        <taxon>Pseudomonadati</taxon>
        <taxon>Pseudomonadota</taxon>
        <taxon>Alphaproteobacteria</taxon>
        <taxon>Sphingomonadales</taxon>
        <taxon>Sphingomonadaceae</taxon>
        <taxon>Sphingomonas</taxon>
    </lineage>
</organism>
<evidence type="ECO:0000313" key="2">
    <source>
        <dbReference type="EMBL" id="GAA4012943.1"/>
    </source>
</evidence>
<evidence type="ECO:0000256" key="1">
    <source>
        <dbReference type="SAM" id="MobiDB-lite"/>
    </source>
</evidence>
<accession>A0ABP7SKY1</accession>
<keyword evidence="3" id="KW-1185">Reference proteome</keyword>
<comment type="caution">
    <text evidence="2">The sequence shown here is derived from an EMBL/GenBank/DDBJ whole genome shotgun (WGS) entry which is preliminary data.</text>
</comment>
<proteinExistence type="predicted"/>
<dbReference type="EMBL" id="BAABBQ010000001">
    <property type="protein sequence ID" value="GAA4012943.1"/>
    <property type="molecule type" value="Genomic_DNA"/>
</dbReference>